<accession>A0AAE0DYM2</accession>
<evidence type="ECO:0000256" key="1">
    <source>
        <dbReference type="SAM" id="Phobius"/>
    </source>
</evidence>
<feature type="transmembrane region" description="Helical" evidence="1">
    <location>
        <begin position="16"/>
        <end position="35"/>
    </location>
</feature>
<sequence>MVNPIPESVRKIWDEWNIRGVILLSLSLQAILFLFASLRKGTANKLIILLIWSVYLLADWSAIFALGLISNSVGDHTTPADHDSSKPAEINNELLALWTPFLFLHLGGPDNITAFALEDNELWFRHFVGLLIQALAALYIFLLSLAKTNLAIPTILMFIAGSVKYLERTRAFYLASFDGFQDTTIKELDDTGPNYAIFMEEYISKREAKFPAQIINIEEPVIQHRLNDLEVMHYAYKYFNIFKGLVVDLILEVHQHLESRVFFGKLSPEDALRVIEVEINLFYEVLYTKVQVVYSVAGCIFRFIWLVLVVAALTMFHLKVKKKQGFNEFDVAITYALFLVAIVLDTIALFILVCYDFTFGALMNPDNGSEFVSKMKFSIAAMLSWVLNLKMSKWYACDNHSGGLKHEVLATPFLFGRWSGYVSGYNFIRYCLKRRPPRAHKVRNCLHRCIGKVIRSLSADQFIDIFAIAINKVIRLFLNNVIFIRFIGRVIDFFGYIIGKFIALLGLSNFVNEIRYVYHEPLTKELWEFIFIELRERALVAHNSEAAMKMSSSRGAWILRDKDYIDKLLPYLTQVTFDESILICY</sequence>
<proteinExistence type="predicted"/>
<feature type="transmembrane region" description="Helical" evidence="1">
    <location>
        <begin position="47"/>
        <end position="69"/>
    </location>
</feature>
<dbReference type="PANTHER" id="PTHR31325">
    <property type="entry name" value="OS01G0798800 PROTEIN-RELATED"/>
    <property type="match status" value="1"/>
</dbReference>
<gene>
    <name evidence="3" type="ORF">Dsin_021258</name>
</gene>
<feature type="domain" description="DUF4220" evidence="2">
    <location>
        <begin position="52"/>
        <end position="430"/>
    </location>
</feature>
<feature type="transmembrane region" description="Helical" evidence="1">
    <location>
        <begin position="462"/>
        <end position="487"/>
    </location>
</feature>
<dbReference type="AlphaFoldDB" id="A0AAE0DYM2"/>
<evidence type="ECO:0000313" key="3">
    <source>
        <dbReference type="EMBL" id="KAK3197843.1"/>
    </source>
</evidence>
<organism evidence="3 4">
    <name type="scientific">Dipteronia sinensis</name>
    <dbReference type="NCBI Taxonomy" id="43782"/>
    <lineage>
        <taxon>Eukaryota</taxon>
        <taxon>Viridiplantae</taxon>
        <taxon>Streptophyta</taxon>
        <taxon>Embryophyta</taxon>
        <taxon>Tracheophyta</taxon>
        <taxon>Spermatophyta</taxon>
        <taxon>Magnoliopsida</taxon>
        <taxon>eudicotyledons</taxon>
        <taxon>Gunneridae</taxon>
        <taxon>Pentapetalae</taxon>
        <taxon>rosids</taxon>
        <taxon>malvids</taxon>
        <taxon>Sapindales</taxon>
        <taxon>Sapindaceae</taxon>
        <taxon>Hippocastanoideae</taxon>
        <taxon>Acereae</taxon>
        <taxon>Dipteronia</taxon>
    </lineage>
</organism>
<protein>
    <recommendedName>
        <fullName evidence="2">DUF4220 domain-containing protein</fullName>
    </recommendedName>
</protein>
<name>A0AAE0DYM2_9ROSI</name>
<feature type="transmembrane region" description="Helical" evidence="1">
    <location>
        <begin position="335"/>
        <end position="359"/>
    </location>
</feature>
<keyword evidence="1" id="KW-0812">Transmembrane</keyword>
<comment type="caution">
    <text evidence="3">The sequence shown here is derived from an EMBL/GenBank/DDBJ whole genome shotgun (WGS) entry which is preliminary data.</text>
</comment>
<dbReference type="Proteomes" id="UP001281410">
    <property type="component" value="Unassembled WGS sequence"/>
</dbReference>
<dbReference type="Pfam" id="PF13968">
    <property type="entry name" value="DUF4220"/>
    <property type="match status" value="1"/>
</dbReference>
<feature type="transmembrane region" description="Helical" evidence="1">
    <location>
        <begin position="292"/>
        <end position="314"/>
    </location>
</feature>
<dbReference type="EMBL" id="JANJYJ010000007">
    <property type="protein sequence ID" value="KAK3197843.1"/>
    <property type="molecule type" value="Genomic_DNA"/>
</dbReference>
<reference evidence="3" key="1">
    <citation type="journal article" date="2023" name="Plant J.">
        <title>Genome sequences and population genomics provide insights into the demographic history, inbreeding, and mutation load of two 'living fossil' tree species of Dipteronia.</title>
        <authorList>
            <person name="Feng Y."/>
            <person name="Comes H.P."/>
            <person name="Chen J."/>
            <person name="Zhu S."/>
            <person name="Lu R."/>
            <person name="Zhang X."/>
            <person name="Li P."/>
            <person name="Qiu J."/>
            <person name="Olsen K.M."/>
            <person name="Qiu Y."/>
        </authorList>
    </citation>
    <scope>NUCLEOTIDE SEQUENCE</scope>
    <source>
        <strain evidence="3">NBL</strain>
    </source>
</reference>
<feature type="transmembrane region" description="Helical" evidence="1">
    <location>
        <begin position="123"/>
        <end position="143"/>
    </location>
</feature>
<keyword evidence="1" id="KW-1133">Transmembrane helix</keyword>
<keyword evidence="1" id="KW-0472">Membrane</keyword>
<keyword evidence="4" id="KW-1185">Reference proteome</keyword>
<dbReference type="InterPro" id="IPR025315">
    <property type="entry name" value="DUF4220"/>
</dbReference>
<evidence type="ECO:0000259" key="2">
    <source>
        <dbReference type="Pfam" id="PF13968"/>
    </source>
</evidence>
<evidence type="ECO:0000313" key="4">
    <source>
        <dbReference type="Proteomes" id="UP001281410"/>
    </source>
</evidence>